<reference evidence="4" key="1">
    <citation type="journal article" date="2018" name="Algal Res.">
        <title>Characterization of plant carbon substrate utilization by Auxenochlorella protothecoides.</title>
        <authorList>
            <person name="Vogler B.W."/>
            <person name="Starkenburg S.R."/>
            <person name="Sudasinghe N."/>
            <person name="Schambach J.Y."/>
            <person name="Rollin J.A."/>
            <person name="Pattathil S."/>
            <person name="Barry A.N."/>
        </authorList>
    </citation>
    <scope>NUCLEOTIDE SEQUENCE [LARGE SCALE GENOMIC DNA]</scope>
    <source>
        <strain evidence="4">UTEX 25</strain>
    </source>
</reference>
<dbReference type="InterPro" id="IPR043129">
    <property type="entry name" value="ATPase_NBD"/>
</dbReference>
<dbReference type="SMART" id="SM00268">
    <property type="entry name" value="ACTIN"/>
    <property type="match status" value="1"/>
</dbReference>
<evidence type="ECO:0000256" key="1">
    <source>
        <dbReference type="ARBA" id="ARBA00023270"/>
    </source>
</evidence>
<dbReference type="SUPFAM" id="SSF51569">
    <property type="entry name" value="Aldolase"/>
    <property type="match status" value="1"/>
</dbReference>
<dbReference type="InterPro" id="IPR013785">
    <property type="entry name" value="Aldolase_TIM"/>
</dbReference>
<comment type="caution">
    <text evidence="3">The sequence shown here is derived from an EMBL/GenBank/DDBJ whole genome shotgun (WGS) entry which is preliminary data.</text>
</comment>
<accession>A0A3M7KSI9</accession>
<dbReference type="Gene3D" id="3.90.640.10">
    <property type="entry name" value="Actin, Chain A, domain 4"/>
    <property type="match status" value="1"/>
</dbReference>
<proteinExistence type="inferred from homology"/>
<dbReference type="AlphaFoldDB" id="A0A3M7KSI9"/>
<dbReference type="InterPro" id="IPR001585">
    <property type="entry name" value="TAL/FSA"/>
</dbReference>
<name>A0A3M7KSI9_AUXPR</name>
<dbReference type="PANTHER" id="PTHR10683">
    <property type="entry name" value="TRANSALDOLASE"/>
    <property type="match status" value="1"/>
</dbReference>
<sequence>MADLDKPAVVIDQGASGIRAGRSQGGCESWHSVFQALGVGAEGRRLLICEPFGTSAHQRKERLELAFEEHRVSAVFMQLQPVLTLYALGLLTGLVLDCGEMGCRAAPVIDGYVLPHAFKSQAVGGRHVAARLLDLLRRRGYALSRDTSLAAVTAAKEKLCYLAVDREAEAKLARETTVGVTTYTLPDGHRLRLGAERFMAPEVLFDPQVMGLEAPGLAQLAHDAIQAADIDCRRALYQRMVLAGGGSLFPGCSARLAKDVRTLHASLAGVTSAEAGSKKMKINVDAVPRRKHLGSMLTLNPPRHCPAFSAGARKGPRPTVRSARLAVRVRATQAADAYISPSSRTAATELQALERFSEIVPDVLLSQTLQSVEAPKAATSSRGVLAGILSSPSSFGRYKFAVEQARHYDRAAQASSPAEAASLRVDKALVNVGSMFLENVSGRVSTEVDPRAHDSEEALVARGQSLIRLYEEVGVSRDRVVLRIPATWAGIRAAAALEAEGIATHLVLVYGFTQGAAAAQAGVSVIQPNVGAVADWYKRHPGVIKNPKGPREAALAVADEYGESVNPGLVLVETLYHYVKRFHPKTRIMASGLRTKAEALRLAGCDYLVVGPRVLEALAAAATLEGYNDGLRADEDEAPGELAPALTPAAAQAHDFSDQETATLDRALFEDRLGLAARELLREGVARLIGDAERLEAYFLNLAGGQE</sequence>
<dbReference type="Proteomes" id="UP000279271">
    <property type="component" value="Unassembled WGS sequence"/>
</dbReference>
<evidence type="ECO:0000313" key="3">
    <source>
        <dbReference type="EMBL" id="RMZ52342.1"/>
    </source>
</evidence>
<dbReference type="PANTHER" id="PTHR10683:SF18">
    <property type="entry name" value="TRANSALDOLASE"/>
    <property type="match status" value="1"/>
</dbReference>
<evidence type="ECO:0000256" key="2">
    <source>
        <dbReference type="RuleBase" id="RU000487"/>
    </source>
</evidence>
<dbReference type="InterPro" id="IPR004000">
    <property type="entry name" value="Actin"/>
</dbReference>
<gene>
    <name evidence="3" type="ORF">APUTEX25_005095</name>
</gene>
<protein>
    <recommendedName>
        <fullName evidence="5">Transaldolase</fullName>
    </recommendedName>
</protein>
<dbReference type="GO" id="GO:0005975">
    <property type="term" value="P:carbohydrate metabolic process"/>
    <property type="evidence" value="ECO:0007669"/>
    <property type="project" value="InterPro"/>
</dbReference>
<evidence type="ECO:0000313" key="4">
    <source>
        <dbReference type="Proteomes" id="UP000279271"/>
    </source>
</evidence>
<dbReference type="Gene3D" id="3.30.420.40">
    <property type="match status" value="2"/>
</dbReference>
<dbReference type="Pfam" id="PF00022">
    <property type="entry name" value="Actin"/>
    <property type="match status" value="1"/>
</dbReference>
<organism evidence="3 4">
    <name type="scientific">Auxenochlorella protothecoides</name>
    <name type="common">Green microalga</name>
    <name type="synonym">Chlorella protothecoides</name>
    <dbReference type="NCBI Taxonomy" id="3075"/>
    <lineage>
        <taxon>Eukaryota</taxon>
        <taxon>Viridiplantae</taxon>
        <taxon>Chlorophyta</taxon>
        <taxon>core chlorophytes</taxon>
        <taxon>Trebouxiophyceae</taxon>
        <taxon>Chlorellales</taxon>
        <taxon>Chlorellaceae</taxon>
        <taxon>Auxenochlorella</taxon>
    </lineage>
</organism>
<comment type="similarity">
    <text evidence="2">Belongs to the actin family.</text>
</comment>
<dbReference type="SUPFAM" id="SSF53067">
    <property type="entry name" value="Actin-like ATPase domain"/>
    <property type="match status" value="2"/>
</dbReference>
<dbReference type="EMBL" id="QOKY01000209">
    <property type="protein sequence ID" value="RMZ52342.1"/>
    <property type="molecule type" value="Genomic_DNA"/>
</dbReference>
<dbReference type="Gene3D" id="3.20.20.70">
    <property type="entry name" value="Aldolase class I"/>
    <property type="match status" value="1"/>
</dbReference>
<keyword evidence="1" id="KW-0704">Schiff base</keyword>
<evidence type="ECO:0008006" key="5">
    <source>
        <dbReference type="Google" id="ProtNLM"/>
    </source>
</evidence>
<dbReference type="Pfam" id="PF00923">
    <property type="entry name" value="TAL_FSA"/>
    <property type="match status" value="1"/>
</dbReference>